<comment type="caution">
    <text evidence="2">The sequence shown here is derived from an EMBL/GenBank/DDBJ whole genome shotgun (WGS) entry which is preliminary data.</text>
</comment>
<organism evidence="2 3">
    <name type="scientific">Peptacetobacter hominis</name>
    <dbReference type="NCBI Taxonomy" id="2743610"/>
    <lineage>
        <taxon>Bacteria</taxon>
        <taxon>Bacillati</taxon>
        <taxon>Bacillota</taxon>
        <taxon>Clostridia</taxon>
        <taxon>Peptostreptococcales</taxon>
        <taxon>Peptostreptococcaceae</taxon>
        <taxon>Peptacetobacter</taxon>
    </lineage>
</organism>
<feature type="compositionally biased region" description="Basic and acidic residues" evidence="1">
    <location>
        <begin position="127"/>
        <end position="164"/>
    </location>
</feature>
<protein>
    <submittedName>
        <fullName evidence="2">Uncharacterized protein</fullName>
    </submittedName>
</protein>
<evidence type="ECO:0000313" key="2">
    <source>
        <dbReference type="EMBL" id="TQQ85464.1"/>
    </source>
</evidence>
<keyword evidence="3" id="KW-1185">Reference proteome</keyword>
<evidence type="ECO:0000256" key="1">
    <source>
        <dbReference type="SAM" id="MobiDB-lite"/>
    </source>
</evidence>
<feature type="region of interest" description="Disordered" evidence="1">
    <location>
        <begin position="122"/>
        <end position="169"/>
    </location>
</feature>
<reference evidence="2 3" key="1">
    <citation type="submission" date="2019-02" db="EMBL/GenBank/DDBJ databases">
        <title>Peptostreptococcaceae bacterium ZHW00191 nov., a new bacterium isolated from the human gut.</title>
        <authorList>
            <person name="Zhou H.-W."/>
            <person name="Chen X.-J."/>
        </authorList>
    </citation>
    <scope>NUCLEOTIDE SEQUENCE [LARGE SCALE GENOMIC DNA]</scope>
    <source>
        <strain evidence="2 3">ZHW00191</strain>
    </source>
</reference>
<dbReference type="EMBL" id="SGJB01000002">
    <property type="protein sequence ID" value="TQQ85464.1"/>
    <property type="molecule type" value="Genomic_DNA"/>
</dbReference>
<accession>A0A544QXS7</accession>
<sequence length="180" mass="20522">MNITVISSLKEKITELEYEKVTISDDIKIAESSNKRRFYKKEAKEQVYKKDDIIKLNSIIGNEKGLVYIENKSGVSGEASSKTVEIKLNGKSDEIISLISKIENSGMNESIYSIDISKVNSYQNSNEKNDSDKENKPDKKDTLDTVKIESDKQKNNKKNSESENKGNIYECRINLEINRK</sequence>
<name>A0A544QXS7_9FIRM</name>
<gene>
    <name evidence="2" type="ORF">EXD82_01585</name>
</gene>
<dbReference type="AlphaFoldDB" id="A0A544QXS7"/>
<proteinExistence type="predicted"/>
<dbReference type="Proteomes" id="UP000317863">
    <property type="component" value="Unassembled WGS sequence"/>
</dbReference>
<evidence type="ECO:0000313" key="3">
    <source>
        <dbReference type="Proteomes" id="UP000317863"/>
    </source>
</evidence>